<feature type="binding site" evidence="7">
    <location>
        <begin position="119"/>
        <end position="122"/>
    </location>
    <ligand>
        <name>GTP</name>
        <dbReference type="ChEBI" id="CHEBI:37565"/>
    </ligand>
</feature>
<feature type="domain" description="Era-type G" evidence="11">
    <location>
        <begin position="3"/>
        <end position="185"/>
    </location>
</feature>
<keyword evidence="7" id="KW-1003">Cell membrane</keyword>
<feature type="region of interest" description="G3" evidence="8">
    <location>
        <begin position="58"/>
        <end position="61"/>
    </location>
</feature>
<dbReference type="Gene3D" id="3.40.50.300">
    <property type="entry name" value="P-loop containing nucleotide triphosphate hydrolases"/>
    <property type="match status" value="1"/>
</dbReference>
<feature type="region of interest" description="G1" evidence="8">
    <location>
        <begin position="11"/>
        <end position="18"/>
    </location>
</feature>
<comment type="function">
    <text evidence="7">An essential GTPase that binds both GDP and GTP, with rapid nucleotide exchange. Plays a role in 16S rRNA processing and 30S ribosomal subunit biogenesis and possibly also in cell cycle regulation and energy metabolism.</text>
</comment>
<dbReference type="NCBIfam" id="TIGR00231">
    <property type="entry name" value="small_GTP"/>
    <property type="match status" value="1"/>
</dbReference>
<evidence type="ECO:0000259" key="11">
    <source>
        <dbReference type="PROSITE" id="PS51713"/>
    </source>
</evidence>
<feature type="binding site" evidence="7">
    <location>
        <begin position="11"/>
        <end position="18"/>
    </location>
    <ligand>
        <name>GTP</name>
        <dbReference type="ChEBI" id="CHEBI:37565"/>
    </ligand>
</feature>
<dbReference type="GO" id="GO:0003924">
    <property type="term" value="F:GTPase activity"/>
    <property type="evidence" value="ECO:0007669"/>
    <property type="project" value="UniProtKB-UniRule"/>
</dbReference>
<evidence type="ECO:0000256" key="8">
    <source>
        <dbReference type="PROSITE-ProRule" id="PRU01050"/>
    </source>
</evidence>
<dbReference type="SUPFAM" id="SSF52540">
    <property type="entry name" value="P-loop containing nucleoside triphosphate hydrolases"/>
    <property type="match status" value="1"/>
</dbReference>
<dbReference type="Proteomes" id="UP000806522">
    <property type="component" value="Unassembled WGS sequence"/>
</dbReference>
<dbReference type="NCBIfam" id="NF000908">
    <property type="entry name" value="PRK00089.1"/>
    <property type="match status" value="1"/>
</dbReference>
<reference evidence="12" key="1">
    <citation type="submission" date="2019-04" db="EMBL/GenBank/DDBJ databases">
        <title>Evolution of Biomass-Degrading Anaerobic Consortia Revealed by Metagenomics.</title>
        <authorList>
            <person name="Peng X."/>
        </authorList>
    </citation>
    <scope>NUCLEOTIDE SEQUENCE</scope>
    <source>
        <strain evidence="12">SIG140</strain>
    </source>
</reference>
<keyword evidence="6 7" id="KW-0342">GTP-binding</keyword>
<dbReference type="CDD" id="cd22534">
    <property type="entry name" value="KH-II_Era"/>
    <property type="match status" value="1"/>
</dbReference>
<evidence type="ECO:0000256" key="9">
    <source>
        <dbReference type="RuleBase" id="RU003761"/>
    </source>
</evidence>
<feature type="domain" description="KH type-2" evidence="10">
    <location>
        <begin position="216"/>
        <end position="292"/>
    </location>
</feature>
<evidence type="ECO:0000256" key="3">
    <source>
        <dbReference type="ARBA" id="ARBA00022517"/>
    </source>
</evidence>
<dbReference type="PROSITE" id="PS51713">
    <property type="entry name" value="G_ERA"/>
    <property type="match status" value="1"/>
</dbReference>
<dbReference type="Gene3D" id="3.30.300.20">
    <property type="match status" value="1"/>
</dbReference>
<dbReference type="PROSITE" id="PS50823">
    <property type="entry name" value="KH_TYPE_2"/>
    <property type="match status" value="1"/>
</dbReference>
<comment type="caution">
    <text evidence="12">The sequence shown here is derived from an EMBL/GenBank/DDBJ whole genome shotgun (WGS) entry which is preliminary data.</text>
</comment>
<dbReference type="AlphaFoldDB" id="A0A9D5PB09"/>
<dbReference type="Pfam" id="PF07650">
    <property type="entry name" value="KH_2"/>
    <property type="match status" value="1"/>
</dbReference>
<gene>
    <name evidence="7" type="primary">era</name>
    <name evidence="12" type="ORF">E7101_13755</name>
</gene>
<dbReference type="InterPro" id="IPR005662">
    <property type="entry name" value="GTPase_Era-like"/>
</dbReference>
<evidence type="ECO:0000256" key="2">
    <source>
        <dbReference type="ARBA" id="ARBA00020484"/>
    </source>
</evidence>
<feature type="binding site" evidence="7">
    <location>
        <begin position="58"/>
        <end position="62"/>
    </location>
    <ligand>
        <name>GTP</name>
        <dbReference type="ChEBI" id="CHEBI:37565"/>
    </ligand>
</feature>
<keyword evidence="5 7" id="KW-0694">RNA-binding</keyword>
<keyword evidence="3 7" id="KW-0690">Ribosome biogenesis</keyword>
<comment type="similarity">
    <text evidence="1 7 8 9">Belongs to the TRAFAC class TrmE-Era-EngA-EngB-Septin-like GTPase superfamily. Era GTPase family.</text>
</comment>
<dbReference type="Pfam" id="PF01926">
    <property type="entry name" value="MMR_HSR1"/>
    <property type="match status" value="1"/>
</dbReference>
<keyword evidence="7" id="KW-0472">Membrane</keyword>
<evidence type="ECO:0000259" key="10">
    <source>
        <dbReference type="PROSITE" id="PS50823"/>
    </source>
</evidence>
<dbReference type="InterPro" id="IPR015946">
    <property type="entry name" value="KH_dom-like_a/b"/>
</dbReference>
<dbReference type="SUPFAM" id="SSF54814">
    <property type="entry name" value="Prokaryotic type KH domain (KH-domain type II)"/>
    <property type="match status" value="1"/>
</dbReference>
<dbReference type="GO" id="GO:0005886">
    <property type="term" value="C:plasma membrane"/>
    <property type="evidence" value="ECO:0007669"/>
    <property type="project" value="UniProtKB-SubCell"/>
</dbReference>
<dbReference type="InterPro" id="IPR030388">
    <property type="entry name" value="G_ERA_dom"/>
</dbReference>
<dbReference type="FunFam" id="3.30.300.20:FF:000003">
    <property type="entry name" value="GTPase Era"/>
    <property type="match status" value="1"/>
</dbReference>
<dbReference type="PANTHER" id="PTHR42698:SF1">
    <property type="entry name" value="GTPASE ERA, MITOCHONDRIAL"/>
    <property type="match status" value="1"/>
</dbReference>
<dbReference type="GO" id="GO:0005829">
    <property type="term" value="C:cytosol"/>
    <property type="evidence" value="ECO:0007669"/>
    <property type="project" value="TreeGrafter"/>
</dbReference>
<dbReference type="HAMAP" id="MF_00367">
    <property type="entry name" value="GTPase_Era"/>
    <property type="match status" value="1"/>
</dbReference>
<dbReference type="CDD" id="cd04163">
    <property type="entry name" value="Era"/>
    <property type="match status" value="1"/>
</dbReference>
<evidence type="ECO:0000256" key="4">
    <source>
        <dbReference type="ARBA" id="ARBA00022741"/>
    </source>
</evidence>
<dbReference type="InterPro" id="IPR006073">
    <property type="entry name" value="GTP-bd"/>
</dbReference>
<dbReference type="InterPro" id="IPR009019">
    <property type="entry name" value="KH_sf_prok-type"/>
</dbReference>
<organism evidence="12 13">
    <name type="scientific">Xylanibacter ruminicola</name>
    <name type="common">Prevotella ruminicola</name>
    <dbReference type="NCBI Taxonomy" id="839"/>
    <lineage>
        <taxon>Bacteria</taxon>
        <taxon>Pseudomonadati</taxon>
        <taxon>Bacteroidota</taxon>
        <taxon>Bacteroidia</taxon>
        <taxon>Bacteroidales</taxon>
        <taxon>Prevotellaceae</taxon>
        <taxon>Xylanibacter</taxon>
    </lineage>
</organism>
<dbReference type="InterPro" id="IPR004044">
    <property type="entry name" value="KH_dom_type_2"/>
</dbReference>
<proteinExistence type="inferred from homology"/>
<dbReference type="GO" id="GO:0000028">
    <property type="term" value="P:ribosomal small subunit assembly"/>
    <property type="evidence" value="ECO:0007669"/>
    <property type="project" value="TreeGrafter"/>
</dbReference>
<dbReference type="GO" id="GO:0005525">
    <property type="term" value="F:GTP binding"/>
    <property type="evidence" value="ECO:0007669"/>
    <property type="project" value="UniProtKB-UniRule"/>
</dbReference>
<dbReference type="GO" id="GO:0043024">
    <property type="term" value="F:ribosomal small subunit binding"/>
    <property type="evidence" value="ECO:0007669"/>
    <property type="project" value="TreeGrafter"/>
</dbReference>
<feature type="region of interest" description="G2" evidence="8">
    <location>
        <begin position="37"/>
        <end position="41"/>
    </location>
</feature>
<accession>A0A9D5PB09</accession>
<sequence>MHKAGFVNIVGNPNVGKSTLMNQLVGERISIATFKAQTTRHRIMGIVNTPEMQIVFSDTPGVLKPNYKLQESMLAFSESALQDADVLLYVTDVVENPEKNMDFLEKVQKLNLPVILLINKIDELANQPSPASHPSPTRNTSQARLSTIVERWHALLPKAEILPISAKNKFGVDMLLKRIQELLPESPAYFDKDQLTDKPARFFVSEIIREKILLYYDKEIPYSVEVAVERFKEDDKHIHINAIIYVERDSQKGIIIGHQGVALKKVSTEARKSLEKFFAKPIFLEIFVKVDKDWRSSEKELNHFGYNPE</sequence>
<comment type="subunit">
    <text evidence="7">Monomer.</text>
</comment>
<dbReference type="InterPro" id="IPR005225">
    <property type="entry name" value="Small_GTP-bd"/>
</dbReference>
<evidence type="ECO:0000313" key="13">
    <source>
        <dbReference type="Proteomes" id="UP000806522"/>
    </source>
</evidence>
<evidence type="ECO:0000256" key="6">
    <source>
        <dbReference type="ARBA" id="ARBA00023134"/>
    </source>
</evidence>
<comment type="subcellular location">
    <subcellularLocation>
        <location evidence="7">Cytoplasm</location>
    </subcellularLocation>
    <subcellularLocation>
        <location evidence="7">Cell membrane</location>
        <topology evidence="7">Peripheral membrane protein</topology>
    </subcellularLocation>
</comment>
<dbReference type="EMBL" id="SUYC01000021">
    <property type="protein sequence ID" value="MBE6271991.1"/>
    <property type="molecule type" value="Genomic_DNA"/>
</dbReference>
<keyword evidence="4 7" id="KW-0547">Nucleotide-binding</keyword>
<feature type="region of interest" description="G5" evidence="8">
    <location>
        <begin position="164"/>
        <end position="166"/>
    </location>
</feature>
<keyword evidence="7" id="KW-0699">rRNA-binding</keyword>
<evidence type="ECO:0000313" key="12">
    <source>
        <dbReference type="EMBL" id="MBE6271991.1"/>
    </source>
</evidence>
<keyword evidence="7" id="KW-0963">Cytoplasm</keyword>
<protein>
    <recommendedName>
        <fullName evidence="2 7">GTPase Era</fullName>
    </recommendedName>
</protein>
<dbReference type="InterPro" id="IPR027417">
    <property type="entry name" value="P-loop_NTPase"/>
</dbReference>
<name>A0A9D5PB09_XYLRU</name>
<evidence type="ECO:0000256" key="7">
    <source>
        <dbReference type="HAMAP-Rule" id="MF_00367"/>
    </source>
</evidence>
<feature type="region of interest" description="G4" evidence="8">
    <location>
        <begin position="119"/>
        <end position="122"/>
    </location>
</feature>
<evidence type="ECO:0000256" key="5">
    <source>
        <dbReference type="ARBA" id="ARBA00022884"/>
    </source>
</evidence>
<dbReference type="PANTHER" id="PTHR42698">
    <property type="entry name" value="GTPASE ERA"/>
    <property type="match status" value="1"/>
</dbReference>
<dbReference type="NCBIfam" id="TIGR00436">
    <property type="entry name" value="era"/>
    <property type="match status" value="1"/>
</dbReference>
<dbReference type="GO" id="GO:0070181">
    <property type="term" value="F:small ribosomal subunit rRNA binding"/>
    <property type="evidence" value="ECO:0007669"/>
    <property type="project" value="UniProtKB-UniRule"/>
</dbReference>
<evidence type="ECO:0000256" key="1">
    <source>
        <dbReference type="ARBA" id="ARBA00007921"/>
    </source>
</evidence>